<dbReference type="GO" id="GO:0015648">
    <property type="term" value="F:lipid-linked peptidoglycan transporter activity"/>
    <property type="evidence" value="ECO:0007669"/>
    <property type="project" value="TreeGrafter"/>
</dbReference>
<evidence type="ECO:0000256" key="7">
    <source>
        <dbReference type="ARBA" id="ARBA00023136"/>
    </source>
</evidence>
<protein>
    <submittedName>
        <fullName evidence="9">Putative peptidoglycan lipid II flippase</fullName>
    </submittedName>
</protein>
<feature type="transmembrane region" description="Helical" evidence="8">
    <location>
        <begin position="252"/>
        <end position="275"/>
    </location>
</feature>
<feature type="transmembrane region" description="Helical" evidence="8">
    <location>
        <begin position="295"/>
        <end position="315"/>
    </location>
</feature>
<sequence length="532" mass="54515">MRRPVLSSILGAASMIAIITLASRIVGFVRWLVQSWTLHGGSPTAGGYAAANQIPNVLFEVAAGGALAGVVVPIIAAPLAKHLKGDVNRCASALLTYTLAILGPLAILVFLLAEPIAHLLPPPAGASPELAAAQYAFMARLLAIFAWQIPLYGISIVLSGILQAHRSFFWPAIAPLLSSLVVMASYLYFGFLAAGHQDNPGALSDLAVNVLGWGTTLGVAALSLPLFVPAWRRGVRFTPTFSFPDGVAAKAGRLASAGIGVLLAQQASVVAILWLSPFGGDAGTLSIWQLAQAVYFLPYAIGIVPLVTAVFPALSAAVAEERHERAAQLVSRSTRLILAVSIAGVAVLIASAPAVPTLFRVGDEMAAAIYAVAPALPGFALLLHFTRVLYAFDRSGLAVVAGVIGWGSVTLAAVIGVLLVRGETGERTQTLIAFGIAHAIGLSLASIILWLGVRRAAGADAFVGVVRSVGIAIAPAAIGAALGYFATTAIMGEQPGVALATVAAGIGALIPLVLVAVSIYGADRNALKAVRA</sequence>
<keyword evidence="6 8" id="KW-1133">Transmembrane helix</keyword>
<dbReference type="AlphaFoldDB" id="A0A1H4DWM8"/>
<feature type="transmembrane region" description="Helical" evidence="8">
    <location>
        <begin position="133"/>
        <end position="161"/>
    </location>
</feature>
<dbReference type="InterPro" id="IPR051050">
    <property type="entry name" value="Lipid_II_flippase_MurJ/MviN"/>
</dbReference>
<dbReference type="RefSeq" id="WP_092566119.1">
    <property type="nucleotide sequence ID" value="NZ_FNQV01000021.1"/>
</dbReference>
<evidence type="ECO:0000256" key="6">
    <source>
        <dbReference type="ARBA" id="ARBA00022989"/>
    </source>
</evidence>
<accession>A0A1H4DWM8</accession>
<evidence type="ECO:0000313" key="9">
    <source>
        <dbReference type="EMBL" id="SEA76790.1"/>
    </source>
</evidence>
<evidence type="ECO:0000256" key="8">
    <source>
        <dbReference type="SAM" id="Phobius"/>
    </source>
</evidence>
<dbReference type="PANTHER" id="PTHR47019:SF1">
    <property type="entry name" value="LIPID II FLIPPASE MURJ"/>
    <property type="match status" value="1"/>
</dbReference>
<dbReference type="GO" id="GO:0034204">
    <property type="term" value="P:lipid translocation"/>
    <property type="evidence" value="ECO:0007669"/>
    <property type="project" value="TreeGrafter"/>
</dbReference>
<reference evidence="10" key="1">
    <citation type="submission" date="2016-10" db="EMBL/GenBank/DDBJ databases">
        <authorList>
            <person name="Varghese N."/>
            <person name="Submissions S."/>
        </authorList>
    </citation>
    <scope>NUCLEOTIDE SEQUENCE [LARGE SCALE GENOMIC DNA]</scope>
    <source>
        <strain evidence="10">KPR-1</strain>
    </source>
</reference>
<keyword evidence="7 8" id="KW-0472">Membrane</keyword>
<dbReference type="EMBL" id="FNQV01000021">
    <property type="protein sequence ID" value="SEA76790.1"/>
    <property type="molecule type" value="Genomic_DNA"/>
</dbReference>
<keyword evidence="5" id="KW-0573">Peptidoglycan synthesis</keyword>
<feature type="transmembrane region" description="Helical" evidence="8">
    <location>
        <begin position="365"/>
        <end position="385"/>
    </location>
</feature>
<feature type="transmembrane region" description="Helical" evidence="8">
    <location>
        <begin position="397"/>
        <end position="419"/>
    </location>
</feature>
<name>A0A1H4DWM8_9ACTO</name>
<feature type="transmembrane region" description="Helical" evidence="8">
    <location>
        <begin position="465"/>
        <end position="486"/>
    </location>
</feature>
<organism evidence="9 10">
    <name type="scientific">Bowdeniella nasicola</name>
    <dbReference type="NCBI Taxonomy" id="208480"/>
    <lineage>
        <taxon>Bacteria</taxon>
        <taxon>Bacillati</taxon>
        <taxon>Actinomycetota</taxon>
        <taxon>Actinomycetes</taxon>
        <taxon>Actinomycetales</taxon>
        <taxon>Actinomycetaceae</taxon>
        <taxon>Bowdeniella</taxon>
    </lineage>
</organism>
<dbReference type="Proteomes" id="UP000199288">
    <property type="component" value="Unassembled WGS sequence"/>
</dbReference>
<evidence type="ECO:0000256" key="1">
    <source>
        <dbReference type="ARBA" id="ARBA00004651"/>
    </source>
</evidence>
<dbReference type="PANTHER" id="PTHR47019">
    <property type="entry name" value="LIPID II FLIPPASE MURJ"/>
    <property type="match status" value="1"/>
</dbReference>
<keyword evidence="4" id="KW-0133">Cell shape</keyword>
<keyword evidence="3 8" id="KW-0812">Transmembrane</keyword>
<evidence type="ECO:0000256" key="3">
    <source>
        <dbReference type="ARBA" id="ARBA00022692"/>
    </source>
</evidence>
<dbReference type="PRINTS" id="PR01806">
    <property type="entry name" value="VIRFACTRMVIN"/>
</dbReference>
<evidence type="ECO:0000256" key="4">
    <source>
        <dbReference type="ARBA" id="ARBA00022960"/>
    </source>
</evidence>
<dbReference type="OrthoDB" id="4350032at2"/>
<feature type="transmembrane region" description="Helical" evidence="8">
    <location>
        <begin position="211"/>
        <end position="231"/>
    </location>
</feature>
<feature type="transmembrane region" description="Helical" evidence="8">
    <location>
        <begin position="92"/>
        <end position="113"/>
    </location>
</feature>
<comment type="subcellular location">
    <subcellularLocation>
        <location evidence="1">Cell membrane</location>
        <topology evidence="1">Multi-pass membrane protein</topology>
    </subcellularLocation>
</comment>
<dbReference type="GO" id="GO:0009252">
    <property type="term" value="P:peptidoglycan biosynthetic process"/>
    <property type="evidence" value="ECO:0007669"/>
    <property type="project" value="UniProtKB-KW"/>
</dbReference>
<keyword evidence="2" id="KW-1003">Cell membrane</keyword>
<dbReference type="GO" id="GO:0008360">
    <property type="term" value="P:regulation of cell shape"/>
    <property type="evidence" value="ECO:0007669"/>
    <property type="project" value="UniProtKB-KW"/>
</dbReference>
<evidence type="ECO:0000256" key="5">
    <source>
        <dbReference type="ARBA" id="ARBA00022984"/>
    </source>
</evidence>
<feature type="transmembrane region" description="Helical" evidence="8">
    <location>
        <begin position="12"/>
        <end position="33"/>
    </location>
</feature>
<dbReference type="Pfam" id="PF03023">
    <property type="entry name" value="MurJ"/>
    <property type="match status" value="1"/>
</dbReference>
<feature type="transmembrane region" description="Helical" evidence="8">
    <location>
        <begin position="336"/>
        <end position="359"/>
    </location>
</feature>
<dbReference type="InterPro" id="IPR004268">
    <property type="entry name" value="MurJ"/>
</dbReference>
<feature type="transmembrane region" description="Helical" evidence="8">
    <location>
        <begin position="498"/>
        <end position="522"/>
    </location>
</feature>
<evidence type="ECO:0000256" key="2">
    <source>
        <dbReference type="ARBA" id="ARBA00022475"/>
    </source>
</evidence>
<feature type="transmembrane region" description="Helical" evidence="8">
    <location>
        <begin position="431"/>
        <end position="453"/>
    </location>
</feature>
<evidence type="ECO:0000313" key="10">
    <source>
        <dbReference type="Proteomes" id="UP000199288"/>
    </source>
</evidence>
<keyword evidence="10" id="KW-1185">Reference proteome</keyword>
<proteinExistence type="predicted"/>
<feature type="transmembrane region" description="Helical" evidence="8">
    <location>
        <begin position="61"/>
        <end position="80"/>
    </location>
</feature>
<feature type="transmembrane region" description="Helical" evidence="8">
    <location>
        <begin position="168"/>
        <end position="191"/>
    </location>
</feature>
<gene>
    <name evidence="9" type="ORF">SAMN02910418_02364</name>
</gene>
<dbReference type="GO" id="GO:0005886">
    <property type="term" value="C:plasma membrane"/>
    <property type="evidence" value="ECO:0007669"/>
    <property type="project" value="UniProtKB-SubCell"/>
</dbReference>